<dbReference type="EMBL" id="PZQS01000003">
    <property type="protein sequence ID" value="PVD34729.1"/>
    <property type="molecule type" value="Genomic_DNA"/>
</dbReference>
<organism evidence="7 8">
    <name type="scientific">Pomacea canaliculata</name>
    <name type="common">Golden apple snail</name>
    <dbReference type="NCBI Taxonomy" id="400727"/>
    <lineage>
        <taxon>Eukaryota</taxon>
        <taxon>Metazoa</taxon>
        <taxon>Spiralia</taxon>
        <taxon>Lophotrochozoa</taxon>
        <taxon>Mollusca</taxon>
        <taxon>Gastropoda</taxon>
        <taxon>Caenogastropoda</taxon>
        <taxon>Architaenioglossa</taxon>
        <taxon>Ampullarioidea</taxon>
        <taxon>Ampullariidae</taxon>
        <taxon>Pomacea</taxon>
    </lineage>
</organism>
<dbReference type="GO" id="GO:0005524">
    <property type="term" value="F:ATP binding"/>
    <property type="evidence" value="ECO:0007669"/>
    <property type="project" value="UniProtKB-UniRule"/>
</dbReference>
<evidence type="ECO:0000259" key="6">
    <source>
        <dbReference type="PROSITE" id="PS50105"/>
    </source>
</evidence>
<feature type="compositionally biased region" description="Basic and acidic residues" evidence="4">
    <location>
        <begin position="577"/>
        <end position="586"/>
    </location>
</feature>
<evidence type="ECO:0000256" key="3">
    <source>
        <dbReference type="PROSITE-ProRule" id="PRU10141"/>
    </source>
</evidence>
<evidence type="ECO:0008006" key="9">
    <source>
        <dbReference type="Google" id="ProtNLM"/>
    </source>
</evidence>
<dbReference type="Pfam" id="PF07714">
    <property type="entry name" value="PK_Tyr_Ser-Thr"/>
    <property type="match status" value="1"/>
</dbReference>
<dbReference type="SUPFAM" id="SSF47769">
    <property type="entry name" value="SAM/Pointed domain"/>
    <property type="match status" value="1"/>
</dbReference>
<proteinExistence type="predicted"/>
<dbReference type="SUPFAM" id="SSF56112">
    <property type="entry name" value="Protein kinase-like (PK-like)"/>
    <property type="match status" value="1"/>
</dbReference>
<name>A0A2T7PMT3_POMCA</name>
<dbReference type="InterPro" id="IPR051681">
    <property type="entry name" value="Ser/Thr_Kinases-Pseudokinases"/>
</dbReference>
<keyword evidence="1 3" id="KW-0547">Nucleotide-binding</keyword>
<sequence>METESSLLEPSVLSCENADEGAQVKSIGIIPAKLKGKSLAKKYQKASKVVDRKSFTTWDTRPGESKVEGRNIDYGRFMSVGDFLHNEGINYDEEISFEETSMGRLTDSPQESEMTVVDEKFGQDFSLMSTPVGAYKKPKNRSEDVTDSLTLQMSPKQTDSENWTNNSDRIVMQDVSSGTSQSSPDNDTAYPREENHHHNSLIKKSIENDDNKDSEKEQQIWSIQTVKPQIITSRDTAIPRALAEWIQKSVGLDSQDIEQKGVTEWDLVSDENPATGVIRSSMIESSQNVVREQSLQTSCIDKQVKRLPIFFDLDAEENIHKLENSIRASEVSIQALDCDSRVAAWLASLGLANVATFQQIFAEHQVDFSDLYFLTVSMLQEMGISRLGPIMKILRGIDKLKEEKENKLVQLDKVENKMLRRDRSKRAWPETGDDRGQERGKKDSLPRRRDCVSKSFKRDHIGSQNKKSVEKALQLEKFDDHKTLTADNAKTISSKKIYSLLCDGGSESYSAWRNPSIVTPSFDQNLTSKALVEKTKSKTSLKFSKPSSVISSRTAVSCVQNRDCKSSYKTDVKFKNETSDVKETSHQDTLQPKTSNGGLSTACVLKRKSAKSQQESKGDILDQHPDQLHNAMAARNKVTDHSKVADNDLESSQSNQQLRDPQAEQQISYREETLNAVRDLQHKLQQLEHCILHKKTTSTSSVAAGATLKKTDAAYNLDFRKTDHTGDLYYSELQRALTNTKRNVTSVSKGNQCNGLNNTVTVGHANDIYSNGCSAWGTQNHDSVTEDSICEDVHGTVKHKQQKEDSEDLKKRSGVSKHQQNSIGGLMNKSSRMEKEMHVPEEVLVVAGMKCGRDENDGEDSPDRCITEIVTFEKKQPMSKRQLRDEIRRERDEHRKNVRHLKLELSKLQHYDPMKNSEIDRATILFRESDLIGEGSFSQVFKGQYQGAEVAVKRLRTPLCLQDRTYFASEIARDVGSGMVYLHHHHPPVLHLNLKSMNVLLTTSHHAKIADFGFSKLKLVFVGFRVHDADKKVKKATRNKNIKVSPAWMAPELLHGGEITPKADVFSFGIILWEMMSGKHPYEGCTVFQILELVRTNKRPDICETCPADLHELISVCWAQNPAVRPNFKEVLQKIEDLSFPAGWRELFKDARIPNEALEDVPSTSEIISLVTSTLESSAAKKTLHTMEMTSFNIKEKEPGITTFLTTDNANDKAETEEPQNDTTTHNQKPNLAQRQGVESIQIKLPMDMMKENKSCSFSKCHTTKLTTSLDAIQSTDCLATTMTTSTNFHHSSTAGCNATLSDSLDVVSSLSTSSSLSSSSSACSKDSLEANTIPITTNRESAQEDRPYYLGPSQDTRNVSTCFDRLSIPASNELSAPKKHLVQSSIGSFSLNSDEASAKLVLSTQVYDPSVLTYRKKDALNAPPCFSSPAISYISHLDASDSKNPTTLSGTIKAKQDGEVKGEEHIEKYVHAEKNSCARLSAREARRLGVSRRSSDVWSSSSCASTGENRGLATASDDGLSDMQGLTAYVLNDSSLAGNKLMDSRLLLDLNNNSDTDTAESNVTAGGTHQELVSVNMNVVDQNSSQPDACVVPVENDVRDICEGKVQGHKEEDGYKHIKGVKNSGSLSSSCAIIPPPPPPPPPPPLAASSTPHFSTAQVCQNGFLADVQDDSQQSVSKETLASSSKHSLKERYRGNPHISVEASELMRQKDQLRPTAQPHPSQLQEVSTTAQEFTSLADIFKKIKVLNIKKYSLGGKSHSEFFLQAMVNRRFAMEGNSLATSTNSQEFSDVNWSLQED</sequence>
<dbReference type="STRING" id="400727.A0A2T7PMT3"/>
<evidence type="ECO:0000256" key="2">
    <source>
        <dbReference type="ARBA" id="ARBA00022840"/>
    </source>
</evidence>
<feature type="compositionally biased region" description="Pro residues" evidence="4">
    <location>
        <begin position="1635"/>
        <end position="1647"/>
    </location>
</feature>
<accession>A0A2T7PMT3</accession>
<dbReference type="Gene3D" id="1.10.510.10">
    <property type="entry name" value="Transferase(Phosphotransferase) domain 1"/>
    <property type="match status" value="2"/>
</dbReference>
<dbReference type="InterPro" id="IPR000719">
    <property type="entry name" value="Prot_kinase_dom"/>
</dbReference>
<dbReference type="InterPro" id="IPR001660">
    <property type="entry name" value="SAM"/>
</dbReference>
<feature type="compositionally biased region" description="Basic and acidic residues" evidence="4">
    <location>
        <begin position="802"/>
        <end position="811"/>
    </location>
</feature>
<evidence type="ECO:0000313" key="8">
    <source>
        <dbReference type="Proteomes" id="UP000245119"/>
    </source>
</evidence>
<dbReference type="OrthoDB" id="339325at2759"/>
<feature type="domain" description="SAM" evidence="6">
    <location>
        <begin position="342"/>
        <end position="403"/>
    </location>
</feature>
<gene>
    <name evidence="7" type="ORF">C0Q70_06006</name>
</gene>
<feature type="compositionally biased region" description="Polar residues" evidence="4">
    <location>
        <begin position="147"/>
        <end position="186"/>
    </location>
</feature>
<dbReference type="GO" id="GO:0004674">
    <property type="term" value="F:protein serine/threonine kinase activity"/>
    <property type="evidence" value="ECO:0007669"/>
    <property type="project" value="TreeGrafter"/>
</dbReference>
<evidence type="ECO:0000259" key="5">
    <source>
        <dbReference type="PROSITE" id="PS50011"/>
    </source>
</evidence>
<feature type="region of interest" description="Disordered" evidence="4">
    <location>
        <begin position="420"/>
        <end position="450"/>
    </location>
</feature>
<feature type="compositionally biased region" description="Polar residues" evidence="4">
    <location>
        <begin position="587"/>
        <end position="599"/>
    </location>
</feature>
<dbReference type="SMART" id="SM00220">
    <property type="entry name" value="S_TKc"/>
    <property type="match status" value="1"/>
</dbReference>
<feature type="region of interest" description="Disordered" evidence="4">
    <location>
        <begin position="796"/>
        <end position="834"/>
    </location>
</feature>
<dbReference type="InterPro" id="IPR001245">
    <property type="entry name" value="Ser-Thr/Tyr_kinase_cat_dom"/>
</dbReference>
<feature type="region of interest" description="Disordered" evidence="4">
    <location>
        <begin position="1627"/>
        <end position="1653"/>
    </location>
</feature>
<dbReference type="SMART" id="SM00454">
    <property type="entry name" value="SAM"/>
    <property type="match status" value="1"/>
</dbReference>
<evidence type="ECO:0000313" key="7">
    <source>
        <dbReference type="EMBL" id="PVD34729.1"/>
    </source>
</evidence>
<dbReference type="InterPro" id="IPR011009">
    <property type="entry name" value="Kinase-like_dom_sf"/>
</dbReference>
<dbReference type="InterPro" id="IPR013761">
    <property type="entry name" value="SAM/pointed_sf"/>
</dbReference>
<feature type="region of interest" description="Disordered" evidence="4">
    <location>
        <begin position="130"/>
        <end position="219"/>
    </location>
</feature>
<feature type="region of interest" description="Disordered" evidence="4">
    <location>
        <begin position="1207"/>
        <end position="1236"/>
    </location>
</feature>
<dbReference type="PROSITE" id="PS50105">
    <property type="entry name" value="SAM_DOMAIN"/>
    <property type="match status" value="1"/>
</dbReference>
<evidence type="ECO:0000256" key="4">
    <source>
        <dbReference type="SAM" id="MobiDB-lite"/>
    </source>
</evidence>
<feature type="compositionally biased region" description="Basic and acidic residues" evidence="4">
    <location>
        <begin position="204"/>
        <end position="218"/>
    </location>
</feature>
<comment type="caution">
    <text evidence="7">The sequence shown here is derived from an EMBL/GenBank/DDBJ whole genome shotgun (WGS) entry which is preliminary data.</text>
</comment>
<dbReference type="InterPro" id="IPR017441">
    <property type="entry name" value="Protein_kinase_ATP_BS"/>
</dbReference>
<dbReference type="PROSITE" id="PS00107">
    <property type="entry name" value="PROTEIN_KINASE_ATP"/>
    <property type="match status" value="1"/>
</dbReference>
<dbReference type="PROSITE" id="PS50011">
    <property type="entry name" value="PROTEIN_KINASE_DOM"/>
    <property type="match status" value="1"/>
</dbReference>
<feature type="region of interest" description="Disordered" evidence="4">
    <location>
        <begin position="577"/>
        <end position="624"/>
    </location>
</feature>
<dbReference type="PANTHER" id="PTHR44329:SF298">
    <property type="entry name" value="MIXED LINEAGE KINASE DOMAIN-LIKE PROTEIN"/>
    <property type="match status" value="1"/>
</dbReference>
<feature type="domain" description="Protein kinase" evidence="5">
    <location>
        <begin position="812"/>
        <end position="1140"/>
    </location>
</feature>
<dbReference type="PANTHER" id="PTHR44329">
    <property type="entry name" value="SERINE/THREONINE-PROTEIN KINASE TNNI3K-RELATED"/>
    <property type="match status" value="1"/>
</dbReference>
<feature type="compositionally biased region" description="Polar residues" evidence="4">
    <location>
        <begin position="1221"/>
        <end position="1236"/>
    </location>
</feature>
<feature type="binding site" evidence="3">
    <location>
        <position position="953"/>
    </location>
    <ligand>
        <name>ATP</name>
        <dbReference type="ChEBI" id="CHEBI:30616"/>
    </ligand>
</feature>
<reference evidence="7 8" key="1">
    <citation type="submission" date="2018-04" db="EMBL/GenBank/DDBJ databases">
        <title>The genome of golden apple snail Pomacea canaliculata provides insight into stress tolerance and invasive adaptation.</title>
        <authorList>
            <person name="Liu C."/>
            <person name="Liu B."/>
            <person name="Ren Y."/>
            <person name="Zhang Y."/>
            <person name="Wang H."/>
            <person name="Li S."/>
            <person name="Jiang F."/>
            <person name="Yin L."/>
            <person name="Zhang G."/>
            <person name="Qian W."/>
            <person name="Fan W."/>
        </authorList>
    </citation>
    <scope>NUCLEOTIDE SEQUENCE [LARGE SCALE GENOMIC DNA]</scope>
    <source>
        <strain evidence="7">SZHN2017</strain>
        <tissue evidence="7">Muscle</tissue>
    </source>
</reference>
<dbReference type="CDD" id="cd09487">
    <property type="entry name" value="SAM_superfamily"/>
    <property type="match status" value="1"/>
</dbReference>
<feature type="region of interest" description="Disordered" evidence="4">
    <location>
        <begin position="1678"/>
        <end position="1698"/>
    </location>
</feature>
<dbReference type="Proteomes" id="UP000245119">
    <property type="component" value="Linkage Group LG3"/>
</dbReference>
<dbReference type="Gene3D" id="1.10.150.50">
    <property type="entry name" value="Transcription Factor, Ets-1"/>
    <property type="match status" value="1"/>
</dbReference>
<feature type="region of interest" description="Disordered" evidence="4">
    <location>
        <begin position="1499"/>
        <end position="1519"/>
    </location>
</feature>
<protein>
    <recommendedName>
        <fullName evidence="9">Protein kinase domain-containing protein</fullName>
    </recommendedName>
</protein>
<feature type="compositionally biased region" description="Basic and acidic residues" evidence="4">
    <location>
        <begin position="614"/>
        <end position="624"/>
    </location>
</feature>
<feature type="compositionally biased region" description="Polar residues" evidence="4">
    <location>
        <begin position="1678"/>
        <end position="1687"/>
    </location>
</feature>
<keyword evidence="8" id="KW-1185">Reference proteome</keyword>
<evidence type="ECO:0000256" key="1">
    <source>
        <dbReference type="ARBA" id="ARBA00022741"/>
    </source>
</evidence>
<dbReference type="Pfam" id="PF00536">
    <property type="entry name" value="SAM_1"/>
    <property type="match status" value="1"/>
</dbReference>
<keyword evidence="2 3" id="KW-0067">ATP-binding</keyword>